<reference evidence="2" key="1">
    <citation type="submission" date="2021-06" db="EMBL/GenBank/DDBJ databases">
        <authorList>
            <person name="Criscuolo A."/>
        </authorList>
    </citation>
    <scope>NUCLEOTIDE SEQUENCE</scope>
    <source>
        <strain evidence="2">CIP111600</strain>
    </source>
</reference>
<accession>A0A916NQE9</accession>
<dbReference type="Proteomes" id="UP000693672">
    <property type="component" value="Unassembled WGS sequence"/>
</dbReference>
<name>A0A916NQE9_9BACL</name>
<organism evidence="2 3">
    <name type="scientific">Paenibacillus solanacearum</name>
    <dbReference type="NCBI Taxonomy" id="2048548"/>
    <lineage>
        <taxon>Bacteria</taxon>
        <taxon>Bacillati</taxon>
        <taxon>Bacillota</taxon>
        <taxon>Bacilli</taxon>
        <taxon>Bacillales</taxon>
        <taxon>Paenibacillaceae</taxon>
        <taxon>Paenibacillus</taxon>
    </lineage>
</organism>
<evidence type="ECO:0000313" key="2">
    <source>
        <dbReference type="EMBL" id="CAG7623678.1"/>
    </source>
</evidence>
<dbReference type="Pfam" id="PF14169">
    <property type="entry name" value="YdjO"/>
    <property type="match status" value="1"/>
</dbReference>
<proteinExistence type="predicted"/>
<protein>
    <recommendedName>
        <fullName evidence="4">Cold-shock protein</fullName>
    </recommendedName>
</protein>
<feature type="region of interest" description="Disordered" evidence="1">
    <location>
        <begin position="1"/>
        <end position="22"/>
    </location>
</feature>
<dbReference type="InterPro" id="IPR025916">
    <property type="entry name" value="YdjO"/>
</dbReference>
<dbReference type="EMBL" id="CAJVAS010000009">
    <property type="protein sequence ID" value="CAG7623678.1"/>
    <property type="molecule type" value="Genomic_DNA"/>
</dbReference>
<keyword evidence="3" id="KW-1185">Reference proteome</keyword>
<sequence>MNKKTQSPGGKEVETPTSTLEQPTQNIRIWECVEKECIAWVREEFVTEAVPACPLCKSAMVRSERLVPLAKKKVNRTFLLGRRR</sequence>
<evidence type="ECO:0000313" key="3">
    <source>
        <dbReference type="Proteomes" id="UP000693672"/>
    </source>
</evidence>
<dbReference type="AlphaFoldDB" id="A0A916NQE9"/>
<gene>
    <name evidence="2" type="ORF">PAESOLCIP111_02549</name>
</gene>
<dbReference type="RefSeq" id="WP_218092329.1">
    <property type="nucleotide sequence ID" value="NZ_CAJVAS010000009.1"/>
</dbReference>
<evidence type="ECO:0008006" key="4">
    <source>
        <dbReference type="Google" id="ProtNLM"/>
    </source>
</evidence>
<comment type="caution">
    <text evidence="2">The sequence shown here is derived from an EMBL/GenBank/DDBJ whole genome shotgun (WGS) entry which is preliminary data.</text>
</comment>
<evidence type="ECO:0000256" key="1">
    <source>
        <dbReference type="SAM" id="MobiDB-lite"/>
    </source>
</evidence>